<organism evidence="2 3">
    <name type="scientific">Vanilla planifolia</name>
    <name type="common">Vanilla</name>
    <dbReference type="NCBI Taxonomy" id="51239"/>
    <lineage>
        <taxon>Eukaryota</taxon>
        <taxon>Viridiplantae</taxon>
        <taxon>Streptophyta</taxon>
        <taxon>Embryophyta</taxon>
        <taxon>Tracheophyta</taxon>
        <taxon>Spermatophyta</taxon>
        <taxon>Magnoliopsida</taxon>
        <taxon>Liliopsida</taxon>
        <taxon>Asparagales</taxon>
        <taxon>Orchidaceae</taxon>
        <taxon>Vanilloideae</taxon>
        <taxon>Vanilleae</taxon>
        <taxon>Vanilla</taxon>
    </lineage>
</organism>
<protein>
    <submittedName>
        <fullName evidence="2">Uncharacterized protein</fullName>
    </submittedName>
</protein>
<accession>A0A835V381</accession>
<dbReference type="AlphaFoldDB" id="A0A835V381"/>
<sequence>MPAEDLGTSYPGFGTKVSSKPGIYWPLAAAGPLWSKSEKEGYPLNEGKEAAPASSSTQSFCFKSALAAPGAARAASVPTGSRRREQRAMRQMQVAMEVAI</sequence>
<name>A0A835V381_VANPL</name>
<reference evidence="2 3" key="1">
    <citation type="journal article" date="2020" name="Nat. Food">
        <title>A phased Vanilla planifolia genome enables genetic improvement of flavour and production.</title>
        <authorList>
            <person name="Hasing T."/>
            <person name="Tang H."/>
            <person name="Brym M."/>
            <person name="Khazi F."/>
            <person name="Huang T."/>
            <person name="Chambers A.H."/>
        </authorList>
    </citation>
    <scope>NUCLEOTIDE SEQUENCE [LARGE SCALE GENOMIC DNA]</scope>
    <source>
        <tissue evidence="2">Leaf</tissue>
    </source>
</reference>
<keyword evidence="3" id="KW-1185">Reference proteome</keyword>
<feature type="region of interest" description="Disordered" evidence="1">
    <location>
        <begin position="69"/>
        <end position="91"/>
    </location>
</feature>
<evidence type="ECO:0000313" key="3">
    <source>
        <dbReference type="Proteomes" id="UP000636800"/>
    </source>
</evidence>
<evidence type="ECO:0000313" key="2">
    <source>
        <dbReference type="EMBL" id="KAG0481451.1"/>
    </source>
</evidence>
<dbReference type="EMBL" id="JADCNL010000005">
    <property type="protein sequence ID" value="KAG0481451.1"/>
    <property type="molecule type" value="Genomic_DNA"/>
</dbReference>
<proteinExistence type="predicted"/>
<comment type="caution">
    <text evidence="2">The sequence shown here is derived from an EMBL/GenBank/DDBJ whole genome shotgun (WGS) entry which is preliminary data.</text>
</comment>
<gene>
    <name evidence="2" type="ORF">HPP92_012309</name>
</gene>
<dbReference type="Proteomes" id="UP000636800">
    <property type="component" value="Chromosome 5"/>
</dbReference>
<evidence type="ECO:0000256" key="1">
    <source>
        <dbReference type="SAM" id="MobiDB-lite"/>
    </source>
</evidence>